<dbReference type="PROSITE" id="PS50835">
    <property type="entry name" value="IG_LIKE"/>
    <property type="match status" value="1"/>
</dbReference>
<keyword evidence="5" id="KW-1185">Reference proteome</keyword>
<dbReference type="InterPro" id="IPR007110">
    <property type="entry name" value="Ig-like_dom"/>
</dbReference>
<name>Q993K2_9GAMA</name>
<sequence length="241" mass="26337">MFLLNVLFPLFGVFTALSVSGLSSTSLNESLALLNNSLIRFPQSSDGPPLIVSNGTEVFMFSPVNLTCEYTGNKRLLVVSWFIYKTSESLAHVTATDFTIIEYYEGYKDGRITLTWSRNTSTTLHIHSTTADYAKCYLCAAVALASDQKREVLEAKTCVTLVKSGPSDVPKVPQSHTTPPPQHSTPRPKPPRPTPHVPGGVIEGRAVVIVLGVCCMGVLLFFCIFGVFSKQCKRGNGYRVI</sequence>
<feature type="region of interest" description="Disordered" evidence="1">
    <location>
        <begin position="165"/>
        <end position="198"/>
    </location>
</feature>
<reference evidence="4 5" key="1">
    <citation type="journal article" date="2001" name="Proc. Natl. Acad. Sci. U.S.A.">
        <title>An Epstein-Barr-related herpesvirus from marmoset lymphomas.</title>
        <authorList>
            <person name="Cho Y."/>
            <person name="Ramer J."/>
            <person name="Rivailler P."/>
            <person name="Quink C."/>
            <person name="Garber R.L."/>
            <person name="Beier D.R."/>
            <person name="Wang F."/>
        </authorList>
    </citation>
    <scope>NUCLEOTIDE SEQUENCE [LARGE SCALE GENOMIC DNA]</scope>
    <source>
        <strain evidence="4 5">CJ0149</strain>
    </source>
</reference>
<dbReference type="EMBL" id="AF319782">
    <property type="protein sequence ID" value="AAK38216.1"/>
    <property type="molecule type" value="Genomic_DNA"/>
</dbReference>
<evidence type="ECO:0000313" key="5">
    <source>
        <dbReference type="Proteomes" id="UP000202809"/>
    </source>
</evidence>
<evidence type="ECO:0000256" key="1">
    <source>
        <dbReference type="SAM" id="MobiDB-lite"/>
    </source>
</evidence>
<evidence type="ECO:0000259" key="3">
    <source>
        <dbReference type="PROSITE" id="PS50835"/>
    </source>
</evidence>
<feature type="domain" description="Ig-like" evidence="3">
    <location>
        <begin position="42"/>
        <end position="153"/>
    </location>
</feature>
<evidence type="ECO:0000313" key="4">
    <source>
        <dbReference type="EMBL" id="AAK38216.1"/>
    </source>
</evidence>
<proteinExistence type="predicted"/>
<keyword evidence="2" id="KW-0472">Membrane</keyword>
<dbReference type="InterPro" id="IPR013783">
    <property type="entry name" value="Ig-like_fold"/>
</dbReference>
<feature type="transmembrane region" description="Helical" evidence="2">
    <location>
        <begin position="206"/>
        <end position="228"/>
    </location>
</feature>
<evidence type="ECO:0000256" key="2">
    <source>
        <dbReference type="SAM" id="Phobius"/>
    </source>
</evidence>
<dbReference type="RefSeq" id="NP_733861.1">
    <property type="nucleotide sequence ID" value="NC_004367.1"/>
</dbReference>
<dbReference type="Gene3D" id="2.60.40.10">
    <property type="entry name" value="Immunoglobulins"/>
    <property type="match status" value="1"/>
</dbReference>
<organism evidence="4 5">
    <name type="scientific">callitrichine gammaherpesvirus 3</name>
    <name type="common">Marmoset lymphocryptovirus</name>
    <dbReference type="NCBI Taxonomy" id="106331"/>
    <lineage>
        <taxon>Viruses</taxon>
        <taxon>Duplodnaviria</taxon>
        <taxon>Heunggongvirae</taxon>
        <taxon>Peploviricota</taxon>
        <taxon>Herviviricetes</taxon>
        <taxon>Herpesvirales</taxon>
        <taxon>Orthoherpesviridae</taxon>
        <taxon>Gammaherpesvirinae</taxon>
        <taxon>Lymphocryptovirus</taxon>
        <taxon>Lymphocryptovirus callitrichinegamma3</taxon>
    </lineage>
</organism>
<reference evidence="4 5" key="2">
    <citation type="journal article" date="2002" name="J. Virol.">
        <title>Complete genomic sequence of an Epstein-Barr virus-related herpesvirus naturally infecting a new world primate: a defining point in the evolution of oncogenic lymphocryptoviruses.</title>
        <authorList>
            <person name="Rivailler P."/>
            <person name="Cho Y.G."/>
            <person name="Wang F."/>
        </authorList>
    </citation>
    <scope>NUCLEOTIDE SEQUENCE [LARGE SCALE GENOMIC DNA]</scope>
    <source>
        <strain evidence="4 5">CJ0149</strain>
    </source>
</reference>
<dbReference type="GeneID" id="955897"/>
<dbReference type="Proteomes" id="UP000202809">
    <property type="component" value="Segment"/>
</dbReference>
<protein>
    <submittedName>
        <fullName evidence="4">C2</fullName>
    </submittedName>
</protein>
<accession>Q993K2</accession>
<keyword evidence="2" id="KW-1133">Transmembrane helix</keyword>
<dbReference type="SUPFAM" id="SSF48726">
    <property type="entry name" value="Immunoglobulin"/>
    <property type="match status" value="1"/>
</dbReference>
<feature type="compositionally biased region" description="Pro residues" evidence="1">
    <location>
        <begin position="178"/>
        <end position="196"/>
    </location>
</feature>
<keyword evidence="2" id="KW-0812">Transmembrane</keyword>
<dbReference type="KEGG" id="vg:955897"/>
<dbReference type="InterPro" id="IPR036179">
    <property type="entry name" value="Ig-like_dom_sf"/>
</dbReference>